<dbReference type="AlphaFoldDB" id="A0A6N2M5T1"/>
<evidence type="ECO:0000313" key="2">
    <source>
        <dbReference type="EMBL" id="VFU45013.1"/>
    </source>
</evidence>
<proteinExistence type="predicted"/>
<feature type="coiled-coil region" evidence="1">
    <location>
        <begin position="270"/>
        <end position="307"/>
    </location>
</feature>
<organism evidence="2">
    <name type="scientific">Salix viminalis</name>
    <name type="common">Common osier</name>
    <name type="synonym">Basket willow</name>
    <dbReference type="NCBI Taxonomy" id="40686"/>
    <lineage>
        <taxon>Eukaryota</taxon>
        <taxon>Viridiplantae</taxon>
        <taxon>Streptophyta</taxon>
        <taxon>Embryophyta</taxon>
        <taxon>Tracheophyta</taxon>
        <taxon>Spermatophyta</taxon>
        <taxon>Magnoliopsida</taxon>
        <taxon>eudicotyledons</taxon>
        <taxon>Gunneridae</taxon>
        <taxon>Pentapetalae</taxon>
        <taxon>rosids</taxon>
        <taxon>fabids</taxon>
        <taxon>Malpighiales</taxon>
        <taxon>Salicaceae</taxon>
        <taxon>Saliceae</taxon>
        <taxon>Salix</taxon>
    </lineage>
</organism>
<accession>A0A6N2M5T1</accession>
<dbReference type="PANTHER" id="PTHR35833">
    <property type="entry name" value="GALACTOSE-BINDING DOMAIN-LIKE, ARMADILLO-TYPE FOLD PROTEIN-RELATED"/>
    <property type="match status" value="1"/>
</dbReference>
<evidence type="ECO:0000256" key="1">
    <source>
        <dbReference type="SAM" id="Coils"/>
    </source>
</evidence>
<keyword evidence="1" id="KW-0175">Coiled coil</keyword>
<reference evidence="2" key="1">
    <citation type="submission" date="2019-03" db="EMBL/GenBank/DDBJ databases">
        <authorList>
            <person name="Mank J."/>
            <person name="Almeida P."/>
        </authorList>
    </citation>
    <scope>NUCLEOTIDE SEQUENCE</scope>
    <source>
        <strain evidence="2">78183</strain>
    </source>
</reference>
<gene>
    <name evidence="2" type="ORF">SVIM_LOCUS279862</name>
</gene>
<dbReference type="PANTHER" id="PTHR35833:SF1">
    <property type="entry name" value="GALACTOSE-BINDING DOMAIN-CONTAINING PROTEIN"/>
    <property type="match status" value="1"/>
</dbReference>
<name>A0A6N2M5T1_SALVM</name>
<sequence>MLFARGFHNLHESDGHLADLFVTLLGHPEPEQRFVVLQLLGRLVGQDMHGEAVLQSNTIIYKLLSPDLVLSVPESFLSLVVSGPLLRLSLALIAGACLYSPAEDISLISQDIWRNIETIGLSRTEGKLGGLEKNACEVLCRLRNEGDEAKEVDPDFGSTRESILQVLANLTSVQSCFDMFSKKIDQEAMELEEAEMELEILQKEHAVQESSKDSKEDRNNPWITASVKEDNRLQEIKDRIRSLEKSKLQEDIVLRRQKKVLIRRTRQKYLEEAAIREEELRRELDREKAAEAEKEIERQRLLELECAKTRELRHNLDMEKERQTQARPFPCPNSFPMWRFN</sequence>
<feature type="coiled-coil region" evidence="1">
    <location>
        <begin position="177"/>
        <end position="246"/>
    </location>
</feature>
<protein>
    <submittedName>
        <fullName evidence="2">Uncharacterized protein</fullName>
    </submittedName>
</protein>
<dbReference type="EMBL" id="CAADRP010001613">
    <property type="protein sequence ID" value="VFU45013.1"/>
    <property type="molecule type" value="Genomic_DNA"/>
</dbReference>